<dbReference type="Pfam" id="PF13385">
    <property type="entry name" value="Laminin_G_3"/>
    <property type="match status" value="3"/>
</dbReference>
<feature type="region of interest" description="Disordered" evidence="4">
    <location>
        <begin position="114"/>
        <end position="193"/>
    </location>
</feature>
<dbReference type="InterPro" id="IPR006530">
    <property type="entry name" value="YD"/>
</dbReference>
<evidence type="ECO:0000256" key="4">
    <source>
        <dbReference type="SAM" id="MobiDB-lite"/>
    </source>
</evidence>
<dbReference type="SMART" id="SM00306">
    <property type="entry name" value="HintN"/>
    <property type="match status" value="1"/>
</dbReference>
<dbReference type="EMBL" id="JAIBOA010000004">
    <property type="protein sequence ID" value="MBW8482523.1"/>
    <property type="molecule type" value="Genomic_DNA"/>
</dbReference>
<dbReference type="Pfam" id="PF20148">
    <property type="entry name" value="DUF6531"/>
    <property type="match status" value="1"/>
</dbReference>
<accession>A0ABS7FQ44</accession>
<dbReference type="PROSITE" id="PS50818">
    <property type="entry name" value="INTEIN_C_TER"/>
    <property type="match status" value="1"/>
</dbReference>
<dbReference type="InterPro" id="IPR003587">
    <property type="entry name" value="Hint_dom_N"/>
</dbReference>
<evidence type="ECO:0000259" key="5">
    <source>
        <dbReference type="PROSITE" id="PS50025"/>
    </source>
</evidence>
<dbReference type="InterPro" id="IPR045351">
    <property type="entry name" value="DUF6531"/>
</dbReference>
<dbReference type="Pfam" id="PF25023">
    <property type="entry name" value="TEN_YD-shell"/>
    <property type="match status" value="2"/>
</dbReference>
<dbReference type="PANTHER" id="PTHR32305:SF15">
    <property type="entry name" value="PROTEIN RHSA-RELATED"/>
    <property type="match status" value="1"/>
</dbReference>
<protein>
    <recommendedName>
        <fullName evidence="5">Laminin G domain-containing protein</fullName>
    </recommendedName>
</protein>
<keyword evidence="1" id="KW-0732">Signal</keyword>
<keyword evidence="3" id="KW-1015">Disulfide bond</keyword>
<comment type="caution">
    <text evidence="6">The sequence shown here is derived from an EMBL/GenBank/DDBJ whole genome shotgun (WGS) entry which is preliminary data.</text>
</comment>
<dbReference type="RefSeq" id="WP_220165081.1">
    <property type="nucleotide sequence ID" value="NZ_JAIBOA010000004.1"/>
</dbReference>
<dbReference type="CDD" id="cd00081">
    <property type="entry name" value="Hint"/>
    <property type="match status" value="1"/>
</dbReference>
<dbReference type="InterPro" id="IPR001791">
    <property type="entry name" value="Laminin_G"/>
</dbReference>
<feature type="region of interest" description="Disordered" evidence="4">
    <location>
        <begin position="1799"/>
        <end position="1841"/>
    </location>
</feature>
<dbReference type="SMART" id="SM00282">
    <property type="entry name" value="LamG"/>
    <property type="match status" value="2"/>
</dbReference>
<dbReference type="Proteomes" id="UP000774570">
    <property type="component" value="Unassembled WGS sequence"/>
</dbReference>
<dbReference type="InterPro" id="IPR022385">
    <property type="entry name" value="Rhs_assc_core"/>
</dbReference>
<evidence type="ECO:0000256" key="2">
    <source>
        <dbReference type="ARBA" id="ARBA00022737"/>
    </source>
</evidence>
<dbReference type="SUPFAM" id="SSF49899">
    <property type="entry name" value="Concanavalin A-like lectins/glucanases"/>
    <property type="match status" value="3"/>
</dbReference>
<dbReference type="Pfam" id="PF05593">
    <property type="entry name" value="RHS_repeat"/>
    <property type="match status" value="6"/>
</dbReference>
<evidence type="ECO:0000313" key="6">
    <source>
        <dbReference type="EMBL" id="MBW8482523.1"/>
    </source>
</evidence>
<dbReference type="NCBIfam" id="TIGR03696">
    <property type="entry name" value="Rhs_assc_core"/>
    <property type="match status" value="1"/>
</dbReference>
<dbReference type="Gene3D" id="2.60.120.200">
    <property type="match status" value="3"/>
</dbReference>
<reference evidence="6 7" key="1">
    <citation type="submission" date="2021-07" db="EMBL/GenBank/DDBJ databases">
        <title>Actinomadura sp. PM05-2 isolated from lichen.</title>
        <authorList>
            <person name="Somphong A."/>
            <person name="Phongsopitanun W."/>
            <person name="Tanasupawat S."/>
            <person name="Peongsungnone V."/>
        </authorList>
    </citation>
    <scope>NUCLEOTIDE SEQUENCE [LARGE SCALE GENOMIC DNA]</scope>
    <source>
        <strain evidence="6 7">PM05-2</strain>
    </source>
</reference>
<dbReference type="NCBIfam" id="TIGR01643">
    <property type="entry name" value="YD_repeat_2x"/>
    <property type="match status" value="8"/>
</dbReference>
<keyword evidence="7" id="KW-1185">Reference proteome</keyword>
<dbReference type="PROSITE" id="PS50025">
    <property type="entry name" value="LAM_G_DOMAIN"/>
    <property type="match status" value="1"/>
</dbReference>
<evidence type="ECO:0000256" key="1">
    <source>
        <dbReference type="ARBA" id="ARBA00022729"/>
    </source>
</evidence>
<dbReference type="PANTHER" id="PTHR32305">
    <property type="match status" value="1"/>
</dbReference>
<dbReference type="CDD" id="cd00110">
    <property type="entry name" value="LamG"/>
    <property type="match status" value="2"/>
</dbReference>
<dbReference type="InterPro" id="IPR050708">
    <property type="entry name" value="T6SS_VgrG/RHS"/>
</dbReference>
<dbReference type="InterPro" id="IPR013320">
    <property type="entry name" value="ConA-like_dom_sf"/>
</dbReference>
<keyword evidence="2" id="KW-0677">Repeat</keyword>
<dbReference type="InterPro" id="IPR036844">
    <property type="entry name" value="Hint_dom_sf"/>
</dbReference>
<dbReference type="SUPFAM" id="SSF51294">
    <property type="entry name" value="Hedgehog/intein (Hint) domain"/>
    <property type="match status" value="1"/>
</dbReference>
<name>A0ABS7FQ44_9ACTN</name>
<feature type="domain" description="Laminin G" evidence="5">
    <location>
        <begin position="1290"/>
        <end position="1471"/>
    </location>
</feature>
<dbReference type="InterPro" id="IPR006558">
    <property type="entry name" value="LamG-like"/>
</dbReference>
<gene>
    <name evidence="6" type="ORF">K1Y72_09120</name>
</gene>
<dbReference type="Pfam" id="PF07591">
    <property type="entry name" value="PT-HINT"/>
    <property type="match status" value="1"/>
</dbReference>
<organism evidence="6 7">
    <name type="scientific">Actinomadura parmotrematis</name>
    <dbReference type="NCBI Taxonomy" id="2864039"/>
    <lineage>
        <taxon>Bacteria</taxon>
        <taxon>Bacillati</taxon>
        <taxon>Actinomycetota</taxon>
        <taxon>Actinomycetes</taxon>
        <taxon>Streptosporangiales</taxon>
        <taxon>Thermomonosporaceae</taxon>
        <taxon>Actinomadura</taxon>
    </lineage>
</organism>
<dbReference type="Gene3D" id="2.170.16.10">
    <property type="entry name" value="Hedgehog/Intein (Hint) domain"/>
    <property type="match status" value="1"/>
</dbReference>
<dbReference type="InterPro" id="IPR030934">
    <property type="entry name" value="Intein_C"/>
</dbReference>
<sequence length="3663" mass="380407">MPSAQILGILIVLLGAGLAAALSGYVAGLLYRLSLWCRHGRGRPRRPAGRWRAGVLRNLRYSAAARRTAAVMTVVLALAMTEQPAMASEGLPEVSFAGVTGVLGWIAGKPSPHWGPLPVQRSGTAGGKTHAAPASATEARVGTGRKPGRGKGELGAYAPGSRKVPKGQSSKARVGYLPSTSRRDAAKSSATSDYFRNADGSTTRKLAQSPINYKDGHGDWRPIDTTVRQGTDRRWHEKANEVTVDFAQQASDPVLARIGGDGRELSYALQGAAPVTPSVSGSVVTYPGVLPSTDLSVWPTSTGMKESIVLRDANASNTWVFPLRLKGVKARRAADGSIELVDAAGTAKGRIPAAYAFDSKIDERSGEGASTHAVAYGLIQKDGAPALTVTLDDAWLHAPERVFPVTVDPSYDNVFTWTTTYAESGIDPGDHSMEQTIKIGSYDSGPHSAHAFLKFPRAGIDGSKATVSAAQLKLFDTWAPTCTAERFDVSAIDQDWSPSTVTAYPGPHYGAAIGTLTPSVPNACANTGGDRTKGDWLTVSLSTTTFNNWAAGQNDYGLALFAANTDALHWKQFNTAYTPTGGPYLFLTYTGAMLPQVYGQLPGNGQHADTLTPQLEAWGGKDPNLTTTLKYDFRVTDSDGNTVADSGLVTPKAPSSTATWQVPAGKLKWGRTYYWAAVAYDGTNYSPAPVMNALPIDVPQPEVTSGLAQNSERDFDPATGNYTSSATDADVSVVGPSLSVVRDYNSRDPRATGAFGTGWSSVFDAKATEWYTPAGTVRSVAVTYPDGSTVGFGKNSDGTFTPPQGRFVTFTSITGGYRLTDKNDTVYTFTQSLGTGSYGLTSVADASGRAVTFTRTSGQVTTMTSAAASRSLHVTWNTPAGATAAHVATVTTDPSTIDDSSTALTWAYTYNGDQLTQVCSPVDTAPNCTRYGYEGASPHYEQALDKGAVSFWPLAESTGTAAKSAVLANEGVDNGVYNNVTLGQAGPLAGGAATAAAFNGTTSQIALPDLHMGVSTGESVSLWFKSSQGPGVLLSYSDKEIAATNTAGGNYTPALYIGTDGKLKGTFWWDGETPGPISTTASVADGNWHHVVLSGGPTGQTMWLDNAKVGTAAGSSSFDFGYSPNSFIHHYLGTGYLGQTWPDQPHSSTTSTTTYGTYFKGAMADVALYDRPLVTADVADLYQTGKRATSLLSSVVRPSGKIHATVTYDPVTTTVKHVTDQNGGSWDLAAPTVAGSSQVYRAAVLGSQPTGYHRLGEAAGATAALNEVNSSPAAYSGVTLGTTGPFADATAATFNGTSSYVQMPAADQVKTSPGSVEMWFKVPAGNVAGGVLYGQQSDPLGPPTGNYVPALYIGTDGKLHGKFWDANGTKSPLLSAAKVNDGVWHHVALTAAAANQTMYLDGVAQGTLSATLTASTANYVYVGAGASGGNWTAHPTNTAGYFTGSISEVAFYRSQLSGEDVVRHFTAGRNSYGLAPTVTVNVTDPGGKKLVHQYDPGNGYRPVAEYDGLGNRTTYGYDSGGFLHTITDPNGNVQITGHDVRGNAVSRTTCQDQAADKCSTTYTSYLPDDTTAQLTPSPLNDLTAAVRDGRSSGASDDTYKTAYTYDAAGNTTGVTTPPVPGFPHGRTTRITYTDGTSVAAADTGYAPAGLPVRTVSPGGATTSIVYFRNGDVASVTDAAGKITKYTYDGLGRPLTSTEIADAHPLGLVTSHTYDGMGQDLTTTGPPITNRITGAVHTARTTSVYDADGQPTSQTIADLTGGDAPRTISTGYNQYGQATTATDALGKITETTYDAYGNKATDKSPSGITTAYGYDPNGQPTTQTLKGYTGDPGAPQSPKDLVESSRAYDPAGRLASLTDAMGNTTTYTYTDNDLPVTITRTDSTGGSPFVERSTEYDAAGNPVKQVTNNGATVTTAALDAADRVTGTTLDPGGLARTTTVTYTPDDQVARSTQSDPTGYAYSTAYTYDPMGRMTSRTLEGDTPGHPVAWWKLDQTSGGTVADVSGTGNSATVGGGVTWADQAAVLPGTAGQDIATNGPVLDTSQNFTVSAWVKLAATSATAFQTVLSQDGAHDSGFYLQYDGPDNKWAFSRVTADTDADPAGVRALSTTDTPAAGTWTQLVGAFNAADGTMTLYVNGTAQGTATDPTPYNATGPLVVGRGQYKSAAADLLTGSVANVQVYDRLLTGAEVAGLYGKGRTGGTVHSYQTATTSWLLDQRGMPTQMTDPQSRITRYTYDEAGRLAITTAPTVNAETGGGTPVSTHPVSMSGYDTFGETTETEDPNGDTTTVAYDAGGHESGTTLPGYTPAGGGAPVTATTHRTYDDDGNVSDVTDPLGKTTHYEYDQFGDVSAVTDPAGGVTRTVYDANGEPLSVTTPTGAKTQKTYDHLGRVLTSTVLDRYPTPTAAISRYAYTASADDPGGTWPSSTTTPDGATTSYAYDKAGESTQVTDPAGGVTQYRYDPLGRRTKTIADDGTATRATLNQYGLATKTERLDTDGSVLSSTSATYDTMGRLRSSTDARGHTTTLTLDALGDITAEVQPVDADHSITTTFGYDAAGNRTRYTDGRGNNWIYGYTSWNLPESVLEPATALYSGAADRTTTTAYDAGGRSVRTTLPGGVTVSTAYDDLGRITGQSGGGADAPTADRSFTYDHDGRMLTAGTAEAGSAAATDETFTYNDRGLLLTASGAAGSSTFAYNNDGLVTSRTDAAGTTGYTYDGADRLSTLTDPATGTTLTYGYDDLSQLTGVTYGTGGNTRAYTYDHQHRLTGDTLKSAAGATIASIAYGYDENGNETAKSTTGFGGAVQNTYSYDWANRLTSWNNGTATTGYEYDDSGNRTRVGADVYTYDARDQLTSDGTVTYSYTARGTLSGQSAASGTLTATSDAYGQQIEQSAAAGSQTYDHDALGRVLKATTSTGGTGRAFSYSGAGTTLASDGSATYTWTPSDSLVGIGAPNGGTGGVLAYLDQHSDVVGDFTATGGALVGAKTYDPFGNVTGLTGSVSGDLGYQSGWTDDTTGQVNMAARWYNPKTGQFQNKDTVSLDPVPDSAQANPHAYVGDNPLLGTDPTGHCWSGFGLICKGASMVNKYVVQPIVHAAGSTWQALTQGTSWLIKHTGRVLSALSRGISAAIASMERQIRLIDQEIHDMYVQARRKAAQARAAAKRAAARAKAAAIDRYNKLYELGKYAYHATAKAVHTSATFIQHHGAAIASFALSTATFMGCEAALGVLTMGVGAVAGAVGCGMLAGMVGAAVDQGAKCMDGQKGACSAKSFGESMLIGGLGGAVGGALGGSLGGKLAESALGRILPKLATDALEGAAIGGLSGAAEGGMSYGLTCGKRSGGCSWSGAAGAAASGAAAGAVGGAVGGAIGGRLFRGCRTHSFAGATPVLMANGKAKPISKVKAGDRVAASMPGGRTETHTVQRVIITKTDRDFVDLTVSTAHRGRGPPSRLTTTTNHPFYDITQAAFTNAADLHPGDELQQPDGGTATVRTVHRYNTSQVTYDLTINGLHTYYVLAGPTPLLVHNCDEPNCTCAADAVDWVPEGGDLRLPAPRYGMKPKDYNYQSGVAGARSDLGSGRSLAPQLEMPGIDGDPVTAKFDGLQGDEIIDRKSNPMFTAKAVDQARRQAATAAYHGLRPVWELPTPAAIAAAGRFMASAGITTIELRMAP</sequence>
<proteinExistence type="predicted"/>
<dbReference type="InterPro" id="IPR031325">
    <property type="entry name" value="RHS_repeat"/>
</dbReference>
<dbReference type="Gene3D" id="2.180.10.10">
    <property type="entry name" value="RHS repeat-associated core"/>
    <property type="match status" value="4"/>
</dbReference>
<dbReference type="SMART" id="SM00560">
    <property type="entry name" value="LamGL"/>
    <property type="match status" value="2"/>
</dbReference>
<evidence type="ECO:0000313" key="7">
    <source>
        <dbReference type="Proteomes" id="UP000774570"/>
    </source>
</evidence>
<evidence type="ECO:0000256" key="3">
    <source>
        <dbReference type="ARBA" id="ARBA00023157"/>
    </source>
</evidence>
<dbReference type="InterPro" id="IPR056823">
    <property type="entry name" value="TEN-like_YD-shell"/>
</dbReference>